<dbReference type="OrthoDB" id="185373at2759"/>
<proteinExistence type="predicted"/>
<evidence type="ECO:0000313" key="3">
    <source>
        <dbReference type="Proteomes" id="UP000734854"/>
    </source>
</evidence>
<feature type="repeat" description="PPR" evidence="1">
    <location>
        <begin position="196"/>
        <end position="226"/>
    </location>
</feature>
<dbReference type="InterPro" id="IPR046848">
    <property type="entry name" value="E_motif"/>
</dbReference>
<feature type="repeat" description="PPR" evidence="1">
    <location>
        <begin position="300"/>
        <end position="330"/>
    </location>
</feature>
<accession>A0A8J5GY03</accession>
<dbReference type="Pfam" id="PF01535">
    <property type="entry name" value="PPR"/>
    <property type="match status" value="2"/>
</dbReference>
<dbReference type="PROSITE" id="PS51375">
    <property type="entry name" value="PPR"/>
    <property type="match status" value="5"/>
</dbReference>
<dbReference type="Pfam" id="PF20431">
    <property type="entry name" value="E_motif"/>
    <property type="match status" value="1"/>
</dbReference>
<gene>
    <name evidence="2" type="ORF">ZIOFF_034195</name>
</gene>
<comment type="caution">
    <text evidence="2">The sequence shown here is derived from an EMBL/GenBank/DDBJ whole genome shotgun (WGS) entry which is preliminary data.</text>
</comment>
<reference evidence="2 3" key="1">
    <citation type="submission" date="2020-08" db="EMBL/GenBank/DDBJ databases">
        <title>Plant Genome Project.</title>
        <authorList>
            <person name="Zhang R.-G."/>
        </authorList>
    </citation>
    <scope>NUCLEOTIDE SEQUENCE [LARGE SCALE GENOMIC DNA]</scope>
    <source>
        <tissue evidence="2">Rhizome</tissue>
    </source>
</reference>
<sequence length="509" mass="56606">MIRRPLRRSLRHLKRLHGCMVVQGFNSHGKPLRDLLLSVVSSSSGREINMDYANKVFAQIAVPDLFMWNTMLQGFARSSHPMRAFSVYSRMLRANVSPDVYTFLFLLKASSKSSAAAAGAQFHAVCTKLGFDSDAFVRNSLINFHASCGDLTVAMALFDGPARRDVVARTAVIRGHATRGDLTVARQLFDESPCRDVVSWNIMIAAYSARGEMDKAREMFDAATDRDVISWNTMIAGYVQRGLHGHAMEVYEEMRAEGWQPDEATIVSLLSSCSLSGSLDLGQRIHYSILESSSSRAGLSLLLNNALIGMYAKCGRIDKALEMFERMSERDVWTWNSVIGGLAFHGRIAQSITLFEQMRATKVLPNDITFVAVLSACSHGGMVDEGRRYFSLMRNEYRIEPNIKHVGCVADMLGRAGFLAEAFEIVESMKVEGSGIVWRSLLGACRVHGDIELAEYARRKIIEMHEDSSGDYVLLSNVYASTGKWRCVEAVRRSMDQKGLRKAAGHTLV</sequence>
<evidence type="ECO:0008006" key="4">
    <source>
        <dbReference type="Google" id="ProtNLM"/>
    </source>
</evidence>
<dbReference type="NCBIfam" id="TIGR00756">
    <property type="entry name" value="PPR"/>
    <property type="match status" value="6"/>
</dbReference>
<dbReference type="PANTHER" id="PTHR47926:SF391">
    <property type="entry name" value="TETRATRICOPEPTIDE-LIKE HELICAL DOMAIN SUPERFAMILY"/>
    <property type="match status" value="1"/>
</dbReference>
<dbReference type="FunFam" id="1.25.40.10:FF:000345">
    <property type="entry name" value="Pentatricopeptide repeat-containing protein"/>
    <property type="match status" value="1"/>
</dbReference>
<protein>
    <recommendedName>
        <fullName evidence="4">Pentatricopeptide repeat-containing protein</fullName>
    </recommendedName>
</protein>
<dbReference type="Pfam" id="PF13041">
    <property type="entry name" value="PPR_2"/>
    <property type="match status" value="3"/>
</dbReference>
<dbReference type="GO" id="GO:0003723">
    <property type="term" value="F:RNA binding"/>
    <property type="evidence" value="ECO:0007669"/>
    <property type="project" value="InterPro"/>
</dbReference>
<dbReference type="InterPro" id="IPR046960">
    <property type="entry name" value="PPR_At4g14850-like_plant"/>
</dbReference>
<dbReference type="InterPro" id="IPR002885">
    <property type="entry name" value="PPR_rpt"/>
</dbReference>
<evidence type="ECO:0000256" key="1">
    <source>
        <dbReference type="PROSITE-ProRule" id="PRU00708"/>
    </source>
</evidence>
<dbReference type="EMBL" id="JACMSC010000009">
    <property type="protein sequence ID" value="KAG6508813.1"/>
    <property type="molecule type" value="Genomic_DNA"/>
</dbReference>
<name>A0A8J5GY03_ZINOF</name>
<feature type="repeat" description="PPR" evidence="1">
    <location>
        <begin position="64"/>
        <end position="98"/>
    </location>
</feature>
<feature type="repeat" description="PPR" evidence="1">
    <location>
        <begin position="331"/>
        <end position="365"/>
    </location>
</feature>
<dbReference type="AlphaFoldDB" id="A0A8J5GY03"/>
<organism evidence="2 3">
    <name type="scientific">Zingiber officinale</name>
    <name type="common">Ginger</name>
    <name type="synonym">Amomum zingiber</name>
    <dbReference type="NCBI Taxonomy" id="94328"/>
    <lineage>
        <taxon>Eukaryota</taxon>
        <taxon>Viridiplantae</taxon>
        <taxon>Streptophyta</taxon>
        <taxon>Embryophyta</taxon>
        <taxon>Tracheophyta</taxon>
        <taxon>Spermatophyta</taxon>
        <taxon>Magnoliopsida</taxon>
        <taxon>Liliopsida</taxon>
        <taxon>Zingiberales</taxon>
        <taxon>Zingiberaceae</taxon>
        <taxon>Zingiber</taxon>
    </lineage>
</organism>
<keyword evidence="3" id="KW-1185">Reference proteome</keyword>
<feature type="repeat" description="PPR" evidence="1">
    <location>
        <begin position="227"/>
        <end position="261"/>
    </location>
</feature>
<dbReference type="PANTHER" id="PTHR47926">
    <property type="entry name" value="PENTATRICOPEPTIDE REPEAT-CONTAINING PROTEIN"/>
    <property type="match status" value="1"/>
</dbReference>
<dbReference type="Proteomes" id="UP000734854">
    <property type="component" value="Unassembled WGS sequence"/>
</dbReference>
<dbReference type="GO" id="GO:0009451">
    <property type="term" value="P:RNA modification"/>
    <property type="evidence" value="ECO:0007669"/>
    <property type="project" value="InterPro"/>
</dbReference>
<evidence type="ECO:0000313" key="2">
    <source>
        <dbReference type="EMBL" id="KAG6508813.1"/>
    </source>
</evidence>